<dbReference type="Pfam" id="PF14226">
    <property type="entry name" value="DIOX_N"/>
    <property type="match status" value="1"/>
</dbReference>
<accession>A0A2H5QW43</accession>
<gene>
    <name evidence="5" type="ORF">CUMW_267310</name>
</gene>
<comment type="caution">
    <text evidence="5">The sequence shown here is derived from an EMBL/GenBank/DDBJ whole genome shotgun (WGS) entry which is preliminary data.</text>
</comment>
<dbReference type="Gene3D" id="2.60.120.330">
    <property type="entry name" value="B-lactam Antibiotic, Isopenicillin N Synthase, Chain"/>
    <property type="match status" value="1"/>
</dbReference>
<dbReference type="SUPFAM" id="SSF51197">
    <property type="entry name" value="Clavaminate synthase-like"/>
    <property type="match status" value="1"/>
</dbReference>
<evidence type="ECO:0000256" key="3">
    <source>
        <dbReference type="ARBA" id="ARBA00023004"/>
    </source>
</evidence>
<protein>
    <recommendedName>
        <fullName evidence="4">Non-haem dioxygenase N-terminal domain-containing protein</fullName>
    </recommendedName>
</protein>
<dbReference type="InterPro" id="IPR027443">
    <property type="entry name" value="IPNS-like_sf"/>
</dbReference>
<dbReference type="STRING" id="55188.A0A2H5QW43"/>
<keyword evidence="2" id="KW-0560">Oxidoreductase</keyword>
<feature type="domain" description="Non-haem dioxygenase N-terminal" evidence="4">
    <location>
        <begin position="57"/>
        <end position="171"/>
    </location>
</feature>
<dbReference type="Proteomes" id="UP000236630">
    <property type="component" value="Unassembled WGS sequence"/>
</dbReference>
<keyword evidence="3" id="KW-0408">Iron</keyword>
<feature type="non-terminal residue" evidence="5">
    <location>
        <position position="367"/>
    </location>
</feature>
<reference evidence="5 6" key="1">
    <citation type="journal article" date="2017" name="Front. Genet.">
        <title>Draft sequencing of the heterozygous diploid genome of Satsuma (Citrus unshiu Marc.) using a hybrid assembly approach.</title>
        <authorList>
            <person name="Shimizu T."/>
            <person name="Tanizawa Y."/>
            <person name="Mochizuki T."/>
            <person name="Nagasaki H."/>
            <person name="Yoshioka T."/>
            <person name="Toyoda A."/>
            <person name="Fujiyama A."/>
            <person name="Kaminuma E."/>
            <person name="Nakamura Y."/>
        </authorList>
    </citation>
    <scope>NUCLEOTIDE SEQUENCE [LARGE SCALE GENOMIC DNA]</scope>
    <source>
        <strain evidence="6">cv. Miyagawa wase</strain>
    </source>
</reference>
<dbReference type="PRINTS" id="PR00682">
    <property type="entry name" value="IPNSYNTHASE"/>
</dbReference>
<evidence type="ECO:0000259" key="4">
    <source>
        <dbReference type="Pfam" id="PF14226"/>
    </source>
</evidence>
<dbReference type="PANTHER" id="PTHR10209:SF867">
    <property type="entry name" value="2-OXOGLUTARATE (2OG) AND FE(II)-DEPENDENT OXYGENASE SUPERFAMILY PROTEIN"/>
    <property type="match status" value="1"/>
</dbReference>
<evidence type="ECO:0000313" key="5">
    <source>
        <dbReference type="EMBL" id="GAY68841.1"/>
    </source>
</evidence>
<feature type="non-terminal residue" evidence="5">
    <location>
        <position position="1"/>
    </location>
</feature>
<dbReference type="AlphaFoldDB" id="A0A2H5QW43"/>
<dbReference type="PANTHER" id="PTHR10209">
    <property type="entry name" value="OXIDOREDUCTASE, 2OG-FE II OXYGENASE FAMILY PROTEIN"/>
    <property type="match status" value="1"/>
</dbReference>
<proteinExistence type="predicted"/>
<organism evidence="5 6">
    <name type="scientific">Citrus unshiu</name>
    <name type="common">Satsuma mandarin</name>
    <name type="synonym">Citrus nobilis var. unshiu</name>
    <dbReference type="NCBI Taxonomy" id="55188"/>
    <lineage>
        <taxon>Eukaryota</taxon>
        <taxon>Viridiplantae</taxon>
        <taxon>Streptophyta</taxon>
        <taxon>Embryophyta</taxon>
        <taxon>Tracheophyta</taxon>
        <taxon>Spermatophyta</taxon>
        <taxon>Magnoliopsida</taxon>
        <taxon>eudicotyledons</taxon>
        <taxon>Gunneridae</taxon>
        <taxon>Pentapetalae</taxon>
        <taxon>rosids</taxon>
        <taxon>malvids</taxon>
        <taxon>Sapindales</taxon>
        <taxon>Rutaceae</taxon>
        <taxon>Aurantioideae</taxon>
        <taxon>Citrus</taxon>
    </lineage>
</organism>
<dbReference type="GO" id="GO:0046872">
    <property type="term" value="F:metal ion binding"/>
    <property type="evidence" value="ECO:0007669"/>
    <property type="project" value="UniProtKB-KW"/>
</dbReference>
<evidence type="ECO:0000256" key="2">
    <source>
        <dbReference type="ARBA" id="ARBA00023002"/>
    </source>
</evidence>
<dbReference type="EMBL" id="BDQV01000991">
    <property type="protein sequence ID" value="GAY68841.1"/>
    <property type="molecule type" value="Genomic_DNA"/>
</dbReference>
<dbReference type="InterPro" id="IPR026992">
    <property type="entry name" value="DIOX_N"/>
</dbReference>
<keyword evidence="1" id="KW-0479">Metal-binding</keyword>
<keyword evidence="6" id="KW-1185">Reference proteome</keyword>
<name>A0A2H5QW43_CITUN</name>
<sequence>INLAITQNIINKCRYFLCPLNSAFNSSTHSLSASRNLKVKLLTGLKMAETKVSAALNCIDLSDPDIQKSAASLKQACMDSGFFYVINHGISKEFMDEVFAQSKKFFELPFDEKMKLWVERNRGYKQPLKNQFFDQETNQQAHGEAYSLVGPETEDDLDPEKPLCGPNVWPSADVLPGWKETMLRYQQEALNLGRKIGRIIALALDLDVDFFDKPEILGNAMPYVSFNHYGVQDADPSKEYILGTPAHSDPSLITLLATDEVPGLQICRNIHANPRVWENCFYCQYWRYVGEDEQLCFQVHNAQSPVSPGDHQSPFDIQVTTAMIECFPTCKSEEKPPKYPPIKCKDLFNIIFKNVADGKTARDITEA</sequence>
<evidence type="ECO:0000313" key="6">
    <source>
        <dbReference type="Proteomes" id="UP000236630"/>
    </source>
</evidence>
<evidence type="ECO:0000256" key="1">
    <source>
        <dbReference type="ARBA" id="ARBA00022723"/>
    </source>
</evidence>
<dbReference type="GO" id="GO:0016491">
    <property type="term" value="F:oxidoreductase activity"/>
    <property type="evidence" value="ECO:0007669"/>
    <property type="project" value="UniProtKB-KW"/>
</dbReference>